<evidence type="ECO:0000259" key="2">
    <source>
        <dbReference type="Pfam" id="PF04773"/>
    </source>
</evidence>
<evidence type="ECO:0000313" key="4">
    <source>
        <dbReference type="Proteomes" id="UP000317171"/>
    </source>
</evidence>
<feature type="domain" description="FecR protein" evidence="2">
    <location>
        <begin position="177"/>
        <end position="258"/>
    </location>
</feature>
<keyword evidence="1" id="KW-0472">Membrane</keyword>
<dbReference type="KEGG" id="gaz:Pan241w_16570"/>
<dbReference type="GO" id="GO:0016989">
    <property type="term" value="F:sigma factor antagonist activity"/>
    <property type="evidence" value="ECO:0007669"/>
    <property type="project" value="TreeGrafter"/>
</dbReference>
<dbReference type="AlphaFoldDB" id="A0A517RCN6"/>
<sequence>MNPELEAVRKELAALTSRMLENRMTTDEDARLTEILNVHPELIEEYANQIHLDSLLTSNLYAAIPEEFSLEALVVQETDENISINVDVATTVEPVSRSRNSWLSWIATAVVLLLAGGLFWFNQAEQQKTAEQPNAVVPGYAGMLLDTEDAVWEDRDAEEIPYGTKFPTGESLRLKSGIARIRFDSGAGVMLEGPAQIELRSPLNAVLHYGTLSAYVPEEAQGFTVDTNKIRIVDQGTRFGAVVDASGEAEVHVFEGEVGVKPVAAENQVIASLKASQALRFSNGNVKGAEIRVTPARFADAPTPEQLIAAKSGSYPPQETLDFEKLEPMNQVSLIRENSALPKGIRVGEDFEYPTSSLYQQSGGVGFSHEGWWTDQNFTRLMIPEKQLQWRDLDGGPMIVHARGHHHAYPSLAHRIARKLETPLTDDFYFSMLVQYHGVDEDDFFGLWFDSSMGGMGSSHARVPSIGFKERKFFARFNVKQEAFFEQPVDDETFLLVGHLSKKNSKFFNHLEFWVNPVGERSETPDVVVKRNKEANLLKSINALGVRIGQYTEVSDSLYLDRLVIGDTFESVTRPAGQN</sequence>
<reference evidence="3 4" key="1">
    <citation type="submission" date="2019-02" db="EMBL/GenBank/DDBJ databases">
        <title>Deep-cultivation of Planctomycetes and their phenomic and genomic characterization uncovers novel biology.</title>
        <authorList>
            <person name="Wiegand S."/>
            <person name="Jogler M."/>
            <person name="Boedeker C."/>
            <person name="Pinto D."/>
            <person name="Vollmers J."/>
            <person name="Rivas-Marin E."/>
            <person name="Kohn T."/>
            <person name="Peeters S.H."/>
            <person name="Heuer A."/>
            <person name="Rast P."/>
            <person name="Oberbeckmann S."/>
            <person name="Bunk B."/>
            <person name="Jeske O."/>
            <person name="Meyerdierks A."/>
            <person name="Storesund J.E."/>
            <person name="Kallscheuer N."/>
            <person name="Luecker S."/>
            <person name="Lage O.M."/>
            <person name="Pohl T."/>
            <person name="Merkel B.J."/>
            <person name="Hornburger P."/>
            <person name="Mueller R.-W."/>
            <person name="Bruemmer F."/>
            <person name="Labrenz M."/>
            <person name="Spormann A.M."/>
            <person name="Op den Camp H."/>
            <person name="Overmann J."/>
            <person name="Amann R."/>
            <person name="Jetten M.S.M."/>
            <person name="Mascher T."/>
            <person name="Medema M.H."/>
            <person name="Devos D.P."/>
            <person name="Kaster A.-K."/>
            <person name="Ovreas L."/>
            <person name="Rohde M."/>
            <person name="Galperin M.Y."/>
            <person name="Jogler C."/>
        </authorList>
    </citation>
    <scope>NUCLEOTIDE SEQUENCE [LARGE SCALE GENOMIC DNA]</scope>
    <source>
        <strain evidence="3 4">Pan241w</strain>
    </source>
</reference>
<gene>
    <name evidence="3" type="ORF">Pan241w_16570</name>
</gene>
<dbReference type="InterPro" id="IPR006860">
    <property type="entry name" value="FecR"/>
</dbReference>
<proteinExistence type="predicted"/>
<accession>A0A517RCN6</accession>
<dbReference type="InterPro" id="IPR012373">
    <property type="entry name" value="Ferrdict_sens_TM"/>
</dbReference>
<evidence type="ECO:0000313" key="3">
    <source>
        <dbReference type="EMBL" id="QDT41594.1"/>
    </source>
</evidence>
<dbReference type="PANTHER" id="PTHR30273:SF2">
    <property type="entry name" value="PROTEIN FECR"/>
    <property type="match status" value="1"/>
</dbReference>
<dbReference type="EMBL" id="CP036269">
    <property type="protein sequence ID" value="QDT41594.1"/>
    <property type="molecule type" value="Genomic_DNA"/>
</dbReference>
<evidence type="ECO:0000256" key="1">
    <source>
        <dbReference type="SAM" id="Phobius"/>
    </source>
</evidence>
<keyword evidence="4" id="KW-1185">Reference proteome</keyword>
<keyword evidence="1" id="KW-1133">Transmembrane helix</keyword>
<dbReference type="Gene3D" id="2.60.120.1440">
    <property type="match status" value="1"/>
</dbReference>
<name>A0A517RCN6_9PLAN</name>
<protein>
    <submittedName>
        <fullName evidence="3">FecR protein</fullName>
    </submittedName>
</protein>
<organism evidence="3 4">
    <name type="scientific">Gimesia alba</name>
    <dbReference type="NCBI Taxonomy" id="2527973"/>
    <lineage>
        <taxon>Bacteria</taxon>
        <taxon>Pseudomonadati</taxon>
        <taxon>Planctomycetota</taxon>
        <taxon>Planctomycetia</taxon>
        <taxon>Planctomycetales</taxon>
        <taxon>Planctomycetaceae</taxon>
        <taxon>Gimesia</taxon>
    </lineage>
</organism>
<dbReference type="Pfam" id="PF04773">
    <property type="entry name" value="FecR"/>
    <property type="match status" value="1"/>
</dbReference>
<dbReference type="RefSeq" id="WP_145213443.1">
    <property type="nucleotide sequence ID" value="NZ_CP036269.1"/>
</dbReference>
<keyword evidence="1" id="KW-0812">Transmembrane</keyword>
<feature type="transmembrane region" description="Helical" evidence="1">
    <location>
        <begin position="102"/>
        <end position="121"/>
    </location>
</feature>
<dbReference type="Proteomes" id="UP000317171">
    <property type="component" value="Chromosome"/>
</dbReference>
<dbReference type="OrthoDB" id="292867at2"/>
<dbReference type="PANTHER" id="PTHR30273">
    <property type="entry name" value="PERIPLASMIC SIGNAL SENSOR AND SIGMA FACTOR ACTIVATOR FECR-RELATED"/>
    <property type="match status" value="1"/>
</dbReference>